<organism evidence="1 2">
    <name type="scientific">Nocardiopsis changdeensis</name>
    <dbReference type="NCBI Taxonomy" id="2831969"/>
    <lineage>
        <taxon>Bacteria</taxon>
        <taxon>Bacillati</taxon>
        <taxon>Actinomycetota</taxon>
        <taxon>Actinomycetes</taxon>
        <taxon>Streptosporangiales</taxon>
        <taxon>Nocardiopsidaceae</taxon>
        <taxon>Nocardiopsis</taxon>
    </lineage>
</organism>
<dbReference type="Proteomes" id="UP000676079">
    <property type="component" value="Chromosome"/>
</dbReference>
<reference evidence="1 2" key="1">
    <citation type="submission" date="2021-05" db="EMBL/GenBank/DDBJ databases">
        <title>Direct Submission.</title>
        <authorList>
            <person name="Li K."/>
            <person name="Gao J."/>
        </authorList>
    </citation>
    <scope>NUCLEOTIDE SEQUENCE [LARGE SCALE GENOMIC DNA]</scope>
    <source>
        <strain evidence="1 2">Mg02</strain>
    </source>
</reference>
<dbReference type="InterPro" id="IPR001128">
    <property type="entry name" value="Cyt_P450"/>
</dbReference>
<protein>
    <submittedName>
        <fullName evidence="1">Cytochrome P450</fullName>
    </submittedName>
</protein>
<dbReference type="Pfam" id="PF00067">
    <property type="entry name" value="p450"/>
    <property type="match status" value="1"/>
</dbReference>
<dbReference type="Gene3D" id="1.10.630.10">
    <property type="entry name" value="Cytochrome P450"/>
    <property type="match status" value="1"/>
</dbReference>
<name>A0ABX8BFR3_9ACTN</name>
<proteinExistence type="predicted"/>
<dbReference type="InterPro" id="IPR036396">
    <property type="entry name" value="Cyt_P450_sf"/>
</dbReference>
<accession>A0ABX8BFR3</accession>
<evidence type="ECO:0000313" key="1">
    <source>
        <dbReference type="EMBL" id="QUX21080.1"/>
    </source>
</evidence>
<sequence>MMGTEPAPGLLERARLLPLLSAQVARGVIVRRPAWEGLAAALGADRRLAELLRELRERYGDRPLPLTVAGRPVALVLDPADVRGILERTPDPFSPGGREKRGALAHFQPHGVLVSDADDRVPRREANEEALATGRPHPDSGVLDAHADEEAAVLRRALGEAGGGLDWPRFSASFDALARRLVFGAHAAEDHLTTELLRHLRSRADWSYALPVDRRTREEFLDRVRAGVEGAEPGSLAARLPRDGRVRPEDQVAHWLFAFDAAAIAAFRSLALLSAEGAGPDAAAGDAARWEATVQESVRLWPTTLVILREAVRETVWRDREFARGTVFVVVSSYFHRDPRLPYADAFTPGIWLDGRARAEPGLVPFSHGPAGCPGRDVVLSSASRFLAAVTGGDPPARTDASPLSAADLPASLDHTALRFSLAGTA</sequence>
<evidence type="ECO:0000313" key="2">
    <source>
        <dbReference type="Proteomes" id="UP000676079"/>
    </source>
</evidence>
<dbReference type="EMBL" id="CP074133">
    <property type="protein sequence ID" value="QUX21080.1"/>
    <property type="molecule type" value="Genomic_DNA"/>
</dbReference>
<gene>
    <name evidence="1" type="ORF">KGD84_21855</name>
</gene>
<dbReference type="SUPFAM" id="SSF48264">
    <property type="entry name" value="Cytochrome P450"/>
    <property type="match status" value="1"/>
</dbReference>
<keyword evidence="2" id="KW-1185">Reference proteome</keyword>